<dbReference type="PANTHER" id="PTHR35971">
    <property type="entry name" value="SI:DKEY-31G6.6"/>
    <property type="match status" value="1"/>
</dbReference>
<comment type="caution">
    <text evidence="11">The sequence shown here is derived from an EMBL/GenBank/DDBJ whole genome shotgun (WGS) entry which is preliminary data.</text>
</comment>
<evidence type="ECO:0000256" key="5">
    <source>
        <dbReference type="ARBA" id="ARBA00022553"/>
    </source>
</evidence>
<keyword evidence="4" id="KW-0963">Cytoplasm</keyword>
<dbReference type="AlphaFoldDB" id="A0AAD7WNB0"/>
<dbReference type="InterPro" id="IPR003598">
    <property type="entry name" value="Ig_sub2"/>
</dbReference>
<name>A0AAD7WNB0_9TELE</name>
<evidence type="ECO:0000313" key="11">
    <source>
        <dbReference type="EMBL" id="KAJ8403242.1"/>
    </source>
</evidence>
<keyword evidence="9" id="KW-0393">Immunoglobulin domain</keyword>
<accession>A0AAD7WNB0</accession>
<keyword evidence="7" id="KW-1015">Disulfide bond</keyword>
<dbReference type="InterPro" id="IPR052385">
    <property type="entry name" value="Obscurin/Obscurin-like_Reg"/>
</dbReference>
<dbReference type="SMART" id="SM00408">
    <property type="entry name" value="IGc2"/>
    <property type="match status" value="4"/>
</dbReference>
<evidence type="ECO:0000256" key="6">
    <source>
        <dbReference type="ARBA" id="ARBA00022737"/>
    </source>
</evidence>
<evidence type="ECO:0000313" key="12">
    <source>
        <dbReference type="Proteomes" id="UP001221898"/>
    </source>
</evidence>
<dbReference type="GO" id="GO:0005737">
    <property type="term" value="C:cytoplasm"/>
    <property type="evidence" value="ECO:0007669"/>
    <property type="project" value="UniProtKB-SubCell"/>
</dbReference>
<dbReference type="Proteomes" id="UP001221898">
    <property type="component" value="Unassembled WGS sequence"/>
</dbReference>
<dbReference type="InterPro" id="IPR013098">
    <property type="entry name" value="Ig_I-set"/>
</dbReference>
<keyword evidence="6" id="KW-0677">Repeat</keyword>
<keyword evidence="8" id="KW-0539">Nucleus</keyword>
<comment type="subcellular location">
    <subcellularLocation>
        <location evidence="2">Cytoplasm</location>
    </subcellularLocation>
    <subcellularLocation>
        <location evidence="1">Nucleus</location>
    </subcellularLocation>
</comment>
<dbReference type="PROSITE" id="PS50835">
    <property type="entry name" value="IG_LIKE"/>
    <property type="match status" value="4"/>
</dbReference>
<reference evidence="11" key="1">
    <citation type="journal article" date="2023" name="Science">
        <title>Genome structures resolve the early diversification of teleost fishes.</title>
        <authorList>
            <person name="Parey E."/>
            <person name="Louis A."/>
            <person name="Montfort J."/>
            <person name="Bouchez O."/>
            <person name="Roques C."/>
            <person name="Iampietro C."/>
            <person name="Lluch J."/>
            <person name="Castinel A."/>
            <person name="Donnadieu C."/>
            <person name="Desvignes T."/>
            <person name="Floi Bucao C."/>
            <person name="Jouanno E."/>
            <person name="Wen M."/>
            <person name="Mejri S."/>
            <person name="Dirks R."/>
            <person name="Jansen H."/>
            <person name="Henkel C."/>
            <person name="Chen W.J."/>
            <person name="Zahm M."/>
            <person name="Cabau C."/>
            <person name="Klopp C."/>
            <person name="Thompson A.W."/>
            <person name="Robinson-Rechavi M."/>
            <person name="Braasch I."/>
            <person name="Lecointre G."/>
            <person name="Bobe J."/>
            <person name="Postlethwait J.H."/>
            <person name="Berthelot C."/>
            <person name="Roest Crollius H."/>
            <person name="Guiguen Y."/>
        </authorList>
    </citation>
    <scope>NUCLEOTIDE SEQUENCE</scope>
    <source>
        <strain evidence="11">NC1722</strain>
    </source>
</reference>
<organism evidence="11 12">
    <name type="scientific">Aldrovandia affinis</name>
    <dbReference type="NCBI Taxonomy" id="143900"/>
    <lineage>
        <taxon>Eukaryota</taxon>
        <taxon>Metazoa</taxon>
        <taxon>Chordata</taxon>
        <taxon>Craniata</taxon>
        <taxon>Vertebrata</taxon>
        <taxon>Euteleostomi</taxon>
        <taxon>Actinopterygii</taxon>
        <taxon>Neopterygii</taxon>
        <taxon>Teleostei</taxon>
        <taxon>Notacanthiformes</taxon>
        <taxon>Halosauridae</taxon>
        <taxon>Aldrovandia</taxon>
    </lineage>
</organism>
<dbReference type="PANTHER" id="PTHR35971:SF4">
    <property type="entry name" value="OBSCURIN"/>
    <property type="match status" value="1"/>
</dbReference>
<evidence type="ECO:0000256" key="7">
    <source>
        <dbReference type="ARBA" id="ARBA00023157"/>
    </source>
</evidence>
<dbReference type="SMART" id="SM00409">
    <property type="entry name" value="IG"/>
    <property type="match status" value="6"/>
</dbReference>
<dbReference type="GO" id="GO:0005634">
    <property type="term" value="C:nucleus"/>
    <property type="evidence" value="ECO:0007669"/>
    <property type="project" value="UniProtKB-SubCell"/>
</dbReference>
<gene>
    <name evidence="11" type="ORF">AAFF_G00354590</name>
</gene>
<evidence type="ECO:0000256" key="3">
    <source>
        <dbReference type="ARBA" id="ARBA00006692"/>
    </source>
</evidence>
<evidence type="ECO:0000259" key="10">
    <source>
        <dbReference type="PROSITE" id="PS50835"/>
    </source>
</evidence>
<evidence type="ECO:0000256" key="4">
    <source>
        <dbReference type="ARBA" id="ARBA00022490"/>
    </source>
</evidence>
<comment type="similarity">
    <text evidence="3">Belongs to the protein kinase superfamily. CAMK Ser/Thr protein kinase family.</text>
</comment>
<dbReference type="InterPro" id="IPR036179">
    <property type="entry name" value="Ig-like_dom_sf"/>
</dbReference>
<dbReference type="FunFam" id="2.60.40.10:FF:000707">
    <property type="entry name" value="Obscurin, cytoskeletal calmodulin and titin-interacting RhoGEF"/>
    <property type="match status" value="1"/>
</dbReference>
<dbReference type="EMBL" id="JAINUG010000059">
    <property type="protein sequence ID" value="KAJ8403242.1"/>
    <property type="molecule type" value="Genomic_DNA"/>
</dbReference>
<dbReference type="CDD" id="cd00096">
    <property type="entry name" value="Ig"/>
    <property type="match status" value="2"/>
</dbReference>
<evidence type="ECO:0000256" key="2">
    <source>
        <dbReference type="ARBA" id="ARBA00004496"/>
    </source>
</evidence>
<dbReference type="FunFam" id="2.60.40.10:FF:000050">
    <property type="entry name" value="Titin isoform B"/>
    <property type="match status" value="1"/>
</dbReference>
<evidence type="ECO:0000256" key="8">
    <source>
        <dbReference type="ARBA" id="ARBA00023242"/>
    </source>
</evidence>
<feature type="domain" description="Ig-like" evidence="10">
    <location>
        <begin position="434"/>
        <end position="518"/>
    </location>
</feature>
<dbReference type="Gene3D" id="2.60.40.10">
    <property type="entry name" value="Immunoglobulins"/>
    <property type="match status" value="7"/>
</dbReference>
<evidence type="ECO:0000256" key="1">
    <source>
        <dbReference type="ARBA" id="ARBA00004123"/>
    </source>
</evidence>
<sequence length="612" mass="68895">MEPCPAHFETEISIKSEKPPKWMLRGEPLKANHDMVMETTGNIYHLTFKKTKTTMSGPLTFMAGKSKSVAQLIVLERPLKIAQPIKDTEAKENGSVTLSCKFAPSPRVVRWFKGETLLETCSKYSLKQEINGVALTIQDLKESDAGQYCCQAGGCESRATLTVEVRRVKITKHLKDVEAEEDSSAMFTCELNYADVEVQWFLNKNPLCFSDINEIKHVGKTHSLTLKRLPPKDGVITVQAENIHEYASLKIKEKPALFVKSLDEVVGEEKDTIILQCEVSKSTVSPIWKKDGVVLATSDKYELLQFCKFISLIIHDLNKEDAGEYCCDLGTDQAKTRVTMKDITIHFTKRLKTIEVKEGETCNFECVLSQDIKDEHLWTLNGKPVVSGGRFQISNKECKYMMSIKEVTVSDSGDVVFTIRNLSSKTLLFVKEKPVLVYRDMQSVKVTPGEDAELSCEVTKREANIKWLKNGEKIRKSSKYEFSQVENLVKLVIHNATIKDCGEYCCEIDGIATRARLDVKDLDHIFSRELRDIKAEENGVVMLECETRQPAISVTWLKGITILRAGSKYTMKQRGTVFSLTVKCLEKNDSDIYSCDVGSAQSRAILTVQGKT</sequence>
<proteinExistence type="inferred from homology"/>
<dbReference type="InterPro" id="IPR003599">
    <property type="entry name" value="Ig_sub"/>
</dbReference>
<dbReference type="InterPro" id="IPR013783">
    <property type="entry name" value="Ig-like_fold"/>
</dbReference>
<dbReference type="Pfam" id="PF07679">
    <property type="entry name" value="I-set"/>
    <property type="match status" value="6"/>
</dbReference>
<dbReference type="InterPro" id="IPR007110">
    <property type="entry name" value="Ig-like_dom"/>
</dbReference>
<evidence type="ECO:0000256" key="9">
    <source>
        <dbReference type="ARBA" id="ARBA00023319"/>
    </source>
</evidence>
<keyword evidence="12" id="KW-1185">Reference proteome</keyword>
<feature type="domain" description="Ig-like" evidence="10">
    <location>
        <begin position="78"/>
        <end position="162"/>
    </location>
</feature>
<dbReference type="SUPFAM" id="SSF48726">
    <property type="entry name" value="Immunoglobulin"/>
    <property type="match status" value="7"/>
</dbReference>
<protein>
    <recommendedName>
        <fullName evidence="10">Ig-like domain-containing protein</fullName>
    </recommendedName>
</protein>
<feature type="domain" description="Ig-like" evidence="10">
    <location>
        <begin position="523"/>
        <end position="607"/>
    </location>
</feature>
<keyword evidence="5" id="KW-0597">Phosphoprotein</keyword>
<feature type="domain" description="Ig-like" evidence="10">
    <location>
        <begin position="255"/>
        <end position="344"/>
    </location>
</feature>